<dbReference type="Proteomes" id="UP000016587">
    <property type="component" value="Chromosome"/>
</dbReference>
<dbReference type="GO" id="GO:0046872">
    <property type="term" value="F:metal ion binding"/>
    <property type="evidence" value="ECO:0007669"/>
    <property type="project" value="UniProtKB-KW"/>
</dbReference>
<sequence length="414" mass="46349">MLSTLAAFWRGRVPGQVVIQYTDRCNATCVQCGMRAGNVFPRSTMGRDDARRLIDAMAARGVQAISFTGGEPLLCLKDIVELAGHARAQGIRYIRTGTNGFLFRHHEAPDFADKMDRLAETLAESAINTFWISLDSADPAAHEANRGLPGVVAGIRKALPRFHARGLHPAANLGINRTTGGMGAHYLTPDEPAAFYQKAVQAFERFYDSVADLGFTMTNACYPMSLPEADTATDAVYTATSTADMIRFTPQEKVQLFKALYDVIPRRRHALRIFTPRSSLLALIRQYERGEGTAYPCRGGIDFFFVDAKDLNTYPCGYRGEENLGKFWDLNLTDLAAAPDCTRCDWECFRDPSELLGPLVEGVRHPLRVLQRLRQDPAMTRVWWDDLRYYKACGFFDAGQPPDRQALERWRGTM</sequence>
<dbReference type="InterPro" id="IPR058240">
    <property type="entry name" value="rSAM_sf"/>
</dbReference>
<dbReference type="SUPFAM" id="SSF102114">
    <property type="entry name" value="Radical SAM enzymes"/>
    <property type="match status" value="1"/>
</dbReference>
<evidence type="ECO:0000256" key="1">
    <source>
        <dbReference type="ARBA" id="ARBA00001966"/>
    </source>
</evidence>
<dbReference type="HOGENOM" id="CLU_628041_0_0_7"/>
<dbReference type="CDD" id="cd01335">
    <property type="entry name" value="Radical_SAM"/>
    <property type="match status" value="1"/>
</dbReference>
<dbReference type="PATRIC" id="fig|1121448.10.peg.769"/>
<keyword evidence="4" id="KW-0408">Iron</keyword>
<feature type="domain" description="Radical SAM core" evidence="6">
    <location>
        <begin position="9"/>
        <end position="272"/>
    </location>
</feature>
<evidence type="ECO:0000256" key="4">
    <source>
        <dbReference type="ARBA" id="ARBA00023004"/>
    </source>
</evidence>
<dbReference type="PROSITE" id="PS51918">
    <property type="entry name" value="RADICAL_SAM"/>
    <property type="match status" value="1"/>
</dbReference>
<dbReference type="InterPro" id="IPR050377">
    <property type="entry name" value="Radical_SAM_PqqE_MftC-like"/>
</dbReference>
<organism evidence="7 8">
    <name type="scientific">Megalodesulfovibrio gigas (strain ATCC 19364 / DSM 1382 / NCIMB 9332 / VKM B-1759)</name>
    <name type="common">Desulfovibrio gigas</name>
    <dbReference type="NCBI Taxonomy" id="1121448"/>
    <lineage>
        <taxon>Bacteria</taxon>
        <taxon>Pseudomonadati</taxon>
        <taxon>Thermodesulfobacteriota</taxon>
        <taxon>Desulfovibrionia</taxon>
        <taxon>Desulfovibrionales</taxon>
        <taxon>Desulfovibrionaceae</taxon>
        <taxon>Megalodesulfovibrio</taxon>
    </lineage>
</organism>
<evidence type="ECO:0000256" key="5">
    <source>
        <dbReference type="ARBA" id="ARBA00023014"/>
    </source>
</evidence>
<reference evidence="7 8" key="1">
    <citation type="journal article" date="2013" name="J. Bacteriol.">
        <title>Roles of HynAB and Ech, the only two hydrogenases found in the model sulfate reducer Desulfovibrio gigas.</title>
        <authorList>
            <person name="Morais-Silva F.O."/>
            <person name="Santos C.I."/>
            <person name="Rodrigues R."/>
            <person name="Pereira I.A."/>
            <person name="Rodrigues-Pousada C."/>
        </authorList>
    </citation>
    <scope>NUCLEOTIDE SEQUENCE [LARGE SCALE GENOMIC DNA]</scope>
    <source>
        <strain evidence="8">ATCC 19364 / DSM 1382 / NCIMB 9332 / VKM B-1759</strain>
    </source>
</reference>
<dbReference type="Pfam" id="PF04055">
    <property type="entry name" value="Radical_SAM"/>
    <property type="match status" value="1"/>
</dbReference>
<accession>T2G917</accession>
<proteinExistence type="predicted"/>
<dbReference type="SFLD" id="SFLDS00029">
    <property type="entry name" value="Radical_SAM"/>
    <property type="match status" value="1"/>
</dbReference>
<keyword evidence="3" id="KW-0479">Metal-binding</keyword>
<protein>
    <submittedName>
        <fullName evidence="7">Putative radical SAM protein</fullName>
    </submittedName>
</protein>
<dbReference type="KEGG" id="dgg:DGI_0765"/>
<keyword evidence="8" id="KW-1185">Reference proteome</keyword>
<dbReference type="STRING" id="1121448.DGI_0765"/>
<evidence type="ECO:0000313" key="8">
    <source>
        <dbReference type="Proteomes" id="UP000016587"/>
    </source>
</evidence>
<evidence type="ECO:0000256" key="3">
    <source>
        <dbReference type="ARBA" id="ARBA00022723"/>
    </source>
</evidence>
<reference evidence="8" key="2">
    <citation type="submission" date="2013-07" db="EMBL/GenBank/DDBJ databases">
        <authorList>
            <person name="Morais-Silva F.O."/>
            <person name="Rezende A.M."/>
            <person name="Pimentel C."/>
            <person name="Resende D.M."/>
            <person name="Santos C.I."/>
            <person name="Clemente C."/>
            <person name="de Oliveira L.M."/>
            <person name="da Silva S.M."/>
            <person name="Costa D.A."/>
            <person name="Varela-Raposo A."/>
            <person name="Horacio E.C.A."/>
            <person name="Matos M."/>
            <person name="Flores O."/>
            <person name="Ruiz J.C."/>
            <person name="Rodrigues-Pousada C."/>
        </authorList>
    </citation>
    <scope>NUCLEOTIDE SEQUENCE [LARGE SCALE GENOMIC DNA]</scope>
    <source>
        <strain evidence="8">ATCC 19364 / DSM 1382 / NCIMB 9332 / VKM B-1759</strain>
    </source>
</reference>
<dbReference type="GO" id="GO:0003824">
    <property type="term" value="F:catalytic activity"/>
    <property type="evidence" value="ECO:0007669"/>
    <property type="project" value="InterPro"/>
</dbReference>
<dbReference type="SFLD" id="SFLDG01067">
    <property type="entry name" value="SPASM/twitch_domain_containing"/>
    <property type="match status" value="1"/>
</dbReference>
<comment type="cofactor">
    <cofactor evidence="1">
        <name>[4Fe-4S] cluster</name>
        <dbReference type="ChEBI" id="CHEBI:49883"/>
    </cofactor>
</comment>
<dbReference type="AlphaFoldDB" id="T2G917"/>
<keyword evidence="2" id="KW-0949">S-adenosyl-L-methionine</keyword>
<dbReference type="GO" id="GO:0051536">
    <property type="term" value="F:iron-sulfur cluster binding"/>
    <property type="evidence" value="ECO:0007669"/>
    <property type="project" value="UniProtKB-KW"/>
</dbReference>
<dbReference type="Gene3D" id="3.20.20.70">
    <property type="entry name" value="Aldolase class I"/>
    <property type="match status" value="1"/>
</dbReference>
<dbReference type="InterPro" id="IPR007197">
    <property type="entry name" value="rSAM"/>
</dbReference>
<name>T2G917_MEGG1</name>
<evidence type="ECO:0000256" key="2">
    <source>
        <dbReference type="ARBA" id="ARBA00022691"/>
    </source>
</evidence>
<dbReference type="EMBL" id="CP006585">
    <property type="protein sequence ID" value="AGW12664.1"/>
    <property type="molecule type" value="Genomic_DNA"/>
</dbReference>
<dbReference type="PANTHER" id="PTHR11228">
    <property type="entry name" value="RADICAL SAM DOMAIN PROTEIN"/>
    <property type="match status" value="1"/>
</dbReference>
<gene>
    <name evidence="7" type="ORF">DGI_0765</name>
</gene>
<evidence type="ECO:0000259" key="6">
    <source>
        <dbReference type="PROSITE" id="PS51918"/>
    </source>
</evidence>
<dbReference type="eggNOG" id="COG0535">
    <property type="taxonomic scope" value="Bacteria"/>
</dbReference>
<dbReference type="InterPro" id="IPR013785">
    <property type="entry name" value="Aldolase_TIM"/>
</dbReference>
<dbReference type="PANTHER" id="PTHR11228:SF7">
    <property type="entry name" value="PQQA PEPTIDE CYCLASE"/>
    <property type="match status" value="1"/>
</dbReference>
<evidence type="ECO:0000313" key="7">
    <source>
        <dbReference type="EMBL" id="AGW12664.1"/>
    </source>
</evidence>
<keyword evidence="5" id="KW-0411">Iron-sulfur</keyword>